<sequence length="192" mass="21491">MDQWTVAMLGDSGVGKTTLVTQFILNSFLDTVPEVMMLQDDHRKQLIVDNRMCVVSVVHNADLDECAARRQEWLREGQGFVLVYSVSDRASFDRLSHWREIIKGDPAALLLVGNKCDKNYAREVTKAEGEARATELGCSFLETSAKTAQNVERLFTTMVRLLRDAEAGRVAAASEPAQRRSRKKTIARCSVL</sequence>
<dbReference type="SMART" id="SM00174">
    <property type="entry name" value="RHO"/>
    <property type="match status" value="1"/>
</dbReference>
<dbReference type="InterPro" id="IPR001806">
    <property type="entry name" value="Small_GTPase"/>
</dbReference>
<dbReference type="InterPro" id="IPR020849">
    <property type="entry name" value="Small_GTPase_Ras-type"/>
</dbReference>
<dbReference type="PROSITE" id="PS51421">
    <property type="entry name" value="RAS"/>
    <property type="match status" value="1"/>
</dbReference>
<protein>
    <submittedName>
        <fullName evidence="4">Ras protein</fullName>
    </submittedName>
</protein>
<dbReference type="InterPro" id="IPR027417">
    <property type="entry name" value="P-loop_NTPase"/>
</dbReference>
<keyword evidence="3" id="KW-0342">GTP-binding</keyword>
<gene>
    <name evidence="4" type="ORF">FB45DRAFT_914522</name>
</gene>
<organism evidence="4 5">
    <name type="scientific">Roridomyces roridus</name>
    <dbReference type="NCBI Taxonomy" id="1738132"/>
    <lineage>
        <taxon>Eukaryota</taxon>
        <taxon>Fungi</taxon>
        <taxon>Dikarya</taxon>
        <taxon>Basidiomycota</taxon>
        <taxon>Agaricomycotina</taxon>
        <taxon>Agaricomycetes</taxon>
        <taxon>Agaricomycetidae</taxon>
        <taxon>Agaricales</taxon>
        <taxon>Marasmiineae</taxon>
        <taxon>Mycenaceae</taxon>
        <taxon>Roridomyces</taxon>
    </lineage>
</organism>
<comment type="subcellular location">
    <subcellularLocation>
        <location evidence="1">Cell membrane</location>
        <topology evidence="1">Lipid-anchor</topology>
        <orientation evidence="1">Cytoplasmic side</orientation>
    </subcellularLocation>
</comment>
<dbReference type="PRINTS" id="PR00449">
    <property type="entry name" value="RASTRNSFRMNG"/>
</dbReference>
<dbReference type="EMBL" id="JARKIF010000008">
    <property type="protein sequence ID" value="KAJ7633168.1"/>
    <property type="molecule type" value="Genomic_DNA"/>
</dbReference>
<dbReference type="GO" id="GO:0007165">
    <property type="term" value="P:signal transduction"/>
    <property type="evidence" value="ECO:0007669"/>
    <property type="project" value="InterPro"/>
</dbReference>
<dbReference type="SMART" id="SM00175">
    <property type="entry name" value="RAB"/>
    <property type="match status" value="1"/>
</dbReference>
<dbReference type="PROSITE" id="PS51419">
    <property type="entry name" value="RAB"/>
    <property type="match status" value="1"/>
</dbReference>
<dbReference type="GO" id="GO:0005886">
    <property type="term" value="C:plasma membrane"/>
    <property type="evidence" value="ECO:0007669"/>
    <property type="project" value="UniProtKB-SubCell"/>
</dbReference>
<dbReference type="GO" id="GO:0005525">
    <property type="term" value="F:GTP binding"/>
    <property type="evidence" value="ECO:0007669"/>
    <property type="project" value="UniProtKB-KW"/>
</dbReference>
<comment type="caution">
    <text evidence="4">The sequence shown here is derived from an EMBL/GenBank/DDBJ whole genome shotgun (WGS) entry which is preliminary data.</text>
</comment>
<dbReference type="AlphaFoldDB" id="A0AAD7BXL7"/>
<evidence type="ECO:0000256" key="2">
    <source>
        <dbReference type="ARBA" id="ARBA00022741"/>
    </source>
</evidence>
<reference evidence="4" key="1">
    <citation type="submission" date="2023-03" db="EMBL/GenBank/DDBJ databases">
        <title>Massive genome expansion in bonnet fungi (Mycena s.s.) driven by repeated elements and novel gene families across ecological guilds.</title>
        <authorList>
            <consortium name="Lawrence Berkeley National Laboratory"/>
            <person name="Harder C.B."/>
            <person name="Miyauchi S."/>
            <person name="Viragh M."/>
            <person name="Kuo A."/>
            <person name="Thoen E."/>
            <person name="Andreopoulos B."/>
            <person name="Lu D."/>
            <person name="Skrede I."/>
            <person name="Drula E."/>
            <person name="Henrissat B."/>
            <person name="Morin E."/>
            <person name="Kohler A."/>
            <person name="Barry K."/>
            <person name="LaButti K."/>
            <person name="Morin E."/>
            <person name="Salamov A."/>
            <person name="Lipzen A."/>
            <person name="Mereny Z."/>
            <person name="Hegedus B."/>
            <person name="Baldrian P."/>
            <person name="Stursova M."/>
            <person name="Weitz H."/>
            <person name="Taylor A."/>
            <person name="Grigoriev I.V."/>
            <person name="Nagy L.G."/>
            <person name="Martin F."/>
            <person name="Kauserud H."/>
        </authorList>
    </citation>
    <scope>NUCLEOTIDE SEQUENCE</scope>
    <source>
        <strain evidence="4">9284</strain>
    </source>
</reference>
<keyword evidence="5" id="KW-1185">Reference proteome</keyword>
<evidence type="ECO:0000313" key="5">
    <source>
        <dbReference type="Proteomes" id="UP001221142"/>
    </source>
</evidence>
<evidence type="ECO:0000313" key="4">
    <source>
        <dbReference type="EMBL" id="KAJ7633168.1"/>
    </source>
</evidence>
<dbReference type="GO" id="GO:0003924">
    <property type="term" value="F:GTPase activity"/>
    <property type="evidence" value="ECO:0007669"/>
    <property type="project" value="InterPro"/>
</dbReference>
<keyword evidence="2" id="KW-0547">Nucleotide-binding</keyword>
<dbReference type="PANTHER" id="PTHR24070">
    <property type="entry name" value="RAS, DI-RAS, AND RHEB FAMILY MEMBERS OF SMALL GTPASE SUPERFAMILY"/>
    <property type="match status" value="1"/>
</dbReference>
<evidence type="ECO:0000256" key="3">
    <source>
        <dbReference type="ARBA" id="ARBA00023134"/>
    </source>
</evidence>
<name>A0AAD7BXL7_9AGAR</name>
<dbReference type="Pfam" id="PF00071">
    <property type="entry name" value="Ras"/>
    <property type="match status" value="1"/>
</dbReference>
<proteinExistence type="predicted"/>
<dbReference type="SMART" id="SM00173">
    <property type="entry name" value="RAS"/>
    <property type="match status" value="1"/>
</dbReference>
<dbReference type="Proteomes" id="UP001221142">
    <property type="component" value="Unassembled WGS sequence"/>
</dbReference>
<dbReference type="Gene3D" id="3.40.50.300">
    <property type="entry name" value="P-loop containing nucleotide triphosphate hydrolases"/>
    <property type="match status" value="1"/>
</dbReference>
<evidence type="ECO:0000256" key="1">
    <source>
        <dbReference type="ARBA" id="ARBA00004342"/>
    </source>
</evidence>
<accession>A0AAD7BXL7</accession>
<dbReference type="SUPFAM" id="SSF52540">
    <property type="entry name" value="P-loop containing nucleoside triphosphate hydrolases"/>
    <property type="match status" value="1"/>
</dbReference>